<sequence length="242" mass="26727">MQVTIRRRDKSSLHYPSTRFPSFQRRNPGHAIASRPMPVRYLTPTDTSSTFSQYRTLSNEDSTTIKNNLRCARARCIVWGAASHAKPSSTCSASRDPASALGASNPSTESCMEGCTLFSRGYGSGCDSGEPNPSNWALLLRTIPGMETSLSLCCLWSDFGIYLPMTSVSHMYPLPTHPWRPASSPRAMTDRPMGSPSAILFRDEPSRERDVAQLIPNVNSTSRVLLRARWCMLAVSSDLYAI</sequence>
<dbReference type="AlphaFoldDB" id="A0A0D7B7J5"/>
<reference evidence="2 3" key="1">
    <citation type="journal article" date="2015" name="Fungal Genet. Biol.">
        <title>Evolution of novel wood decay mechanisms in Agaricales revealed by the genome sequences of Fistulina hepatica and Cylindrobasidium torrendii.</title>
        <authorList>
            <person name="Floudas D."/>
            <person name="Held B.W."/>
            <person name="Riley R."/>
            <person name="Nagy L.G."/>
            <person name="Koehler G."/>
            <person name="Ransdell A.S."/>
            <person name="Younus H."/>
            <person name="Chow J."/>
            <person name="Chiniquy J."/>
            <person name="Lipzen A."/>
            <person name="Tritt A."/>
            <person name="Sun H."/>
            <person name="Haridas S."/>
            <person name="LaButti K."/>
            <person name="Ohm R.A."/>
            <person name="Kues U."/>
            <person name="Blanchette R.A."/>
            <person name="Grigoriev I.V."/>
            <person name="Minto R.E."/>
            <person name="Hibbett D.S."/>
        </authorList>
    </citation>
    <scope>NUCLEOTIDE SEQUENCE [LARGE SCALE GENOMIC DNA]</scope>
    <source>
        <strain evidence="2 3">FP15055 ss-10</strain>
    </source>
</reference>
<evidence type="ECO:0000313" key="2">
    <source>
        <dbReference type="EMBL" id="KIY66518.1"/>
    </source>
</evidence>
<evidence type="ECO:0000313" key="3">
    <source>
        <dbReference type="Proteomes" id="UP000054007"/>
    </source>
</evidence>
<protein>
    <submittedName>
        <fullName evidence="2">Uncharacterized protein</fullName>
    </submittedName>
</protein>
<feature type="region of interest" description="Disordered" evidence="1">
    <location>
        <begin position="88"/>
        <end position="107"/>
    </location>
</feature>
<accession>A0A0D7B7J5</accession>
<gene>
    <name evidence="2" type="ORF">CYLTODRAFT_31535</name>
</gene>
<feature type="region of interest" description="Disordered" evidence="1">
    <location>
        <begin position="1"/>
        <end position="38"/>
    </location>
</feature>
<organism evidence="2 3">
    <name type="scientific">Cylindrobasidium torrendii FP15055 ss-10</name>
    <dbReference type="NCBI Taxonomy" id="1314674"/>
    <lineage>
        <taxon>Eukaryota</taxon>
        <taxon>Fungi</taxon>
        <taxon>Dikarya</taxon>
        <taxon>Basidiomycota</taxon>
        <taxon>Agaricomycotina</taxon>
        <taxon>Agaricomycetes</taxon>
        <taxon>Agaricomycetidae</taxon>
        <taxon>Agaricales</taxon>
        <taxon>Marasmiineae</taxon>
        <taxon>Physalacriaceae</taxon>
        <taxon>Cylindrobasidium</taxon>
    </lineage>
</organism>
<proteinExistence type="predicted"/>
<name>A0A0D7B7J5_9AGAR</name>
<dbReference type="EMBL" id="KN880552">
    <property type="protein sequence ID" value="KIY66518.1"/>
    <property type="molecule type" value="Genomic_DNA"/>
</dbReference>
<evidence type="ECO:0000256" key="1">
    <source>
        <dbReference type="SAM" id="MobiDB-lite"/>
    </source>
</evidence>
<keyword evidence="3" id="KW-1185">Reference proteome</keyword>
<dbReference type="Proteomes" id="UP000054007">
    <property type="component" value="Unassembled WGS sequence"/>
</dbReference>